<keyword evidence="7" id="KW-1185">Reference proteome</keyword>
<keyword evidence="3" id="KW-0677">Repeat</keyword>
<dbReference type="InterPro" id="IPR001611">
    <property type="entry name" value="Leu-rich_rpt"/>
</dbReference>
<dbReference type="PANTHER" id="PTHR48060:SF21">
    <property type="entry name" value="L DOMAIN-LIKE PROTEIN"/>
    <property type="match status" value="1"/>
</dbReference>
<keyword evidence="6" id="KW-0418">Kinase</keyword>
<accession>A0A9N8HNB4</accession>
<dbReference type="Pfam" id="PF00560">
    <property type="entry name" value="LRR_1"/>
    <property type="match status" value="6"/>
</dbReference>
<keyword evidence="6" id="KW-0808">Transferase</keyword>
<evidence type="ECO:0000256" key="2">
    <source>
        <dbReference type="ARBA" id="ARBA00022729"/>
    </source>
</evidence>
<dbReference type="SUPFAM" id="SSF52058">
    <property type="entry name" value="L domain-like"/>
    <property type="match status" value="2"/>
</dbReference>
<keyword evidence="5" id="KW-0812">Transmembrane</keyword>
<evidence type="ECO:0000256" key="4">
    <source>
        <dbReference type="ARBA" id="ARBA00023136"/>
    </source>
</evidence>
<keyword evidence="5" id="KW-1133">Transmembrane helix</keyword>
<dbReference type="PANTHER" id="PTHR48060">
    <property type="entry name" value="DNA DAMAGE-REPAIR/TOLERATION PROTEIN DRT100"/>
    <property type="match status" value="1"/>
</dbReference>
<evidence type="ECO:0000256" key="1">
    <source>
        <dbReference type="ARBA" id="ARBA00022614"/>
    </source>
</evidence>
<dbReference type="Gene3D" id="3.80.10.10">
    <property type="entry name" value="Ribonuclease Inhibitor"/>
    <property type="match status" value="2"/>
</dbReference>
<dbReference type="InterPro" id="IPR053211">
    <property type="entry name" value="DNA_repair-toleration"/>
</dbReference>
<evidence type="ECO:0000256" key="5">
    <source>
        <dbReference type="SAM" id="Phobius"/>
    </source>
</evidence>
<name>A0A9N8HNB4_9STRA</name>
<dbReference type="EMBL" id="CAICTM010000977">
    <property type="protein sequence ID" value="CAB9518982.1"/>
    <property type="molecule type" value="Genomic_DNA"/>
</dbReference>
<dbReference type="Proteomes" id="UP001153069">
    <property type="component" value="Unassembled WGS sequence"/>
</dbReference>
<dbReference type="OrthoDB" id="48557at2759"/>
<comment type="caution">
    <text evidence="6">The sequence shown here is derived from an EMBL/GenBank/DDBJ whole genome shotgun (WGS) entry which is preliminary data.</text>
</comment>
<proteinExistence type="predicted"/>
<reference evidence="6" key="1">
    <citation type="submission" date="2020-06" db="EMBL/GenBank/DDBJ databases">
        <authorList>
            <consortium name="Plant Systems Biology data submission"/>
        </authorList>
    </citation>
    <scope>NUCLEOTIDE SEQUENCE</scope>
    <source>
        <strain evidence="6">D6</strain>
    </source>
</reference>
<dbReference type="AlphaFoldDB" id="A0A9N8HNB4"/>
<dbReference type="InterPro" id="IPR032675">
    <property type="entry name" value="LRR_dom_sf"/>
</dbReference>
<gene>
    <name evidence="6" type="ORF">SEMRO_979_G227240.1</name>
</gene>
<dbReference type="InterPro" id="IPR003591">
    <property type="entry name" value="Leu-rich_rpt_typical-subtyp"/>
</dbReference>
<feature type="transmembrane region" description="Helical" evidence="5">
    <location>
        <begin position="72"/>
        <end position="97"/>
    </location>
</feature>
<protein>
    <submittedName>
        <fullName evidence="6">Serine threonine-protein kinase BRI1-like</fullName>
    </submittedName>
</protein>
<dbReference type="FunFam" id="3.80.10.10:FF:000041">
    <property type="entry name" value="LRR receptor-like serine/threonine-protein kinase ERECTA"/>
    <property type="match status" value="1"/>
</dbReference>
<keyword evidence="1" id="KW-0433">Leucine-rich repeat</keyword>
<dbReference type="SMART" id="SM00369">
    <property type="entry name" value="LRR_TYP"/>
    <property type="match status" value="5"/>
</dbReference>
<dbReference type="FunFam" id="3.80.10.10:FF:000095">
    <property type="entry name" value="LRR receptor-like serine/threonine-protein kinase GSO1"/>
    <property type="match status" value="1"/>
</dbReference>
<keyword evidence="2" id="KW-0732">Signal</keyword>
<dbReference type="GO" id="GO:0016301">
    <property type="term" value="F:kinase activity"/>
    <property type="evidence" value="ECO:0007669"/>
    <property type="project" value="UniProtKB-KW"/>
</dbReference>
<keyword evidence="4 5" id="KW-0472">Membrane</keyword>
<evidence type="ECO:0000313" key="7">
    <source>
        <dbReference type="Proteomes" id="UP001153069"/>
    </source>
</evidence>
<evidence type="ECO:0000256" key="3">
    <source>
        <dbReference type="ARBA" id="ARBA00022737"/>
    </source>
</evidence>
<organism evidence="6 7">
    <name type="scientific">Seminavis robusta</name>
    <dbReference type="NCBI Taxonomy" id="568900"/>
    <lineage>
        <taxon>Eukaryota</taxon>
        <taxon>Sar</taxon>
        <taxon>Stramenopiles</taxon>
        <taxon>Ochrophyta</taxon>
        <taxon>Bacillariophyta</taxon>
        <taxon>Bacillariophyceae</taxon>
        <taxon>Bacillariophycidae</taxon>
        <taxon>Naviculales</taxon>
        <taxon>Naviculaceae</taxon>
        <taxon>Seminavis</taxon>
    </lineage>
</organism>
<evidence type="ECO:0000313" key="6">
    <source>
        <dbReference type="EMBL" id="CAB9518982.1"/>
    </source>
</evidence>
<sequence>MMNSSNVNDNSDAIISVNQENTSTPSLMEPIEGPGLEDDMVHDQLPTVDEAKANLDLATGDSISRRTPYWRWCFYCFSCICCAFILLIILAFTVGAIEEKEAMKHSQGDSNLPPKLAPGTYEPRTDFVRQYLSKHSDVNEMMREGSPQYWASKWIADEDIFHLPVDDEAFVERYALAVFYFAMNGPKWPLHLGFLAARKVCDWNRIGFGSDDKPRYVGAHCTKGEKVHELFFPEKWLHGVFPDEMSLLSELRFISVYRNPDVGGKFPEAVRKIPKLEYLALHFCDLEGTIPSWIGEMTALTSLVLSNNDLTGTLPSEVGLLTGLNQLFLDDNRLQGDIKMLEPLTNLEALLLEDNQFHGNLTDPMMFNWQHMQIMDLSNNNLTSTIPPGFFALKNLSVADIHSNQLTGSLPVIGQTNNAFKFLALHDNKLKGQIPNSMGRLEKMSHLDLSNNLFTGTLPASFGNMTNFKYLFLSMNKFAEGKIPSFLQKLTNLEDLSLKATQRTGILPHWLGFMHSLVLLDLDSNQLQGTIPRALGDLTNLKFLLLNSNKLHGSIPQSFEKLSKIDFLMLEDNNLNGTAKHVCDKKETPQVFVADCEEIKQCTCCTLCCSDNNADKHCDDDVWLGGVDPIWESQYERAFYQFEKVKLKKHNL</sequence>